<accession>A0A9Y2JKZ3</accession>
<dbReference type="AlphaFoldDB" id="A0A9Y2JKZ3"/>
<reference evidence="1 2" key="1">
    <citation type="submission" date="2023-06" db="EMBL/GenBank/DDBJ databases">
        <authorList>
            <person name="Oyuntsetseg B."/>
            <person name="Kim S.B."/>
        </authorList>
    </citation>
    <scope>NUCLEOTIDE SEQUENCE [LARGE SCALE GENOMIC DNA]</scope>
    <source>
        <strain evidence="1 2">4-36</strain>
    </source>
</reference>
<evidence type="ECO:0000313" key="2">
    <source>
        <dbReference type="Proteomes" id="UP001239397"/>
    </source>
</evidence>
<organism evidence="1 2">
    <name type="scientific">Amycolatopsis mongoliensis</name>
    <dbReference type="NCBI Taxonomy" id="715475"/>
    <lineage>
        <taxon>Bacteria</taxon>
        <taxon>Bacillati</taxon>
        <taxon>Actinomycetota</taxon>
        <taxon>Actinomycetes</taxon>
        <taxon>Pseudonocardiales</taxon>
        <taxon>Pseudonocardiaceae</taxon>
        <taxon>Amycolatopsis</taxon>
    </lineage>
</organism>
<evidence type="ECO:0000313" key="1">
    <source>
        <dbReference type="EMBL" id="WIX99316.1"/>
    </source>
</evidence>
<dbReference type="EMBL" id="CP127295">
    <property type="protein sequence ID" value="WIX99316.1"/>
    <property type="molecule type" value="Genomic_DNA"/>
</dbReference>
<sequence length="141" mass="16247">MHSPDATPEDRKHFSRSLDFEPLLEESTFQELSTGKELVPVHLHVGMEQGFREVGPRISIWSDFTSHNIDLDLTVTEAEQVGRMLLKLARQARGVRYPRPRWQQRVLRIVSPQWRAKARRVAELGRLVDLAKQADPVEDGQ</sequence>
<protein>
    <submittedName>
        <fullName evidence="1">Uncharacterized protein</fullName>
    </submittedName>
</protein>
<gene>
    <name evidence="1" type="ORF">QRX60_35445</name>
</gene>
<dbReference type="Proteomes" id="UP001239397">
    <property type="component" value="Chromosome"/>
</dbReference>
<keyword evidence="2" id="KW-1185">Reference proteome</keyword>
<proteinExistence type="predicted"/>
<name>A0A9Y2JKZ3_9PSEU</name>
<dbReference type="KEGG" id="amog:QRX60_35445"/>